<evidence type="ECO:0000313" key="4">
    <source>
        <dbReference type="Proteomes" id="UP000272474"/>
    </source>
</evidence>
<dbReference type="GO" id="GO:0030975">
    <property type="term" value="F:thiamine binding"/>
    <property type="evidence" value="ECO:0007669"/>
    <property type="project" value="InterPro"/>
</dbReference>
<organism evidence="3 4">
    <name type="scientific">Streptomyces hoynatensis</name>
    <dbReference type="NCBI Taxonomy" id="1141874"/>
    <lineage>
        <taxon>Bacteria</taxon>
        <taxon>Bacillati</taxon>
        <taxon>Actinomycetota</taxon>
        <taxon>Actinomycetes</taxon>
        <taxon>Kitasatosporales</taxon>
        <taxon>Streptomycetaceae</taxon>
        <taxon>Streptomyces</taxon>
    </lineage>
</organism>
<protein>
    <submittedName>
        <fullName evidence="3">Thiamine ABC transporter substrate-binding protein</fullName>
    </submittedName>
</protein>
<dbReference type="GO" id="GO:0030976">
    <property type="term" value="F:thiamine pyrophosphate binding"/>
    <property type="evidence" value="ECO:0007669"/>
    <property type="project" value="TreeGrafter"/>
</dbReference>
<name>A0A3A9YS04_9ACTN</name>
<dbReference type="InterPro" id="IPR005948">
    <property type="entry name" value="ThiB-like"/>
</dbReference>
<feature type="signal peptide" evidence="2">
    <location>
        <begin position="1"/>
        <end position="25"/>
    </location>
</feature>
<dbReference type="Proteomes" id="UP000272474">
    <property type="component" value="Unassembled WGS sequence"/>
</dbReference>
<proteinExistence type="predicted"/>
<evidence type="ECO:0000256" key="2">
    <source>
        <dbReference type="SAM" id="SignalP"/>
    </source>
</evidence>
<dbReference type="GO" id="GO:0015888">
    <property type="term" value="P:thiamine transport"/>
    <property type="evidence" value="ECO:0007669"/>
    <property type="project" value="InterPro"/>
</dbReference>
<dbReference type="Gene3D" id="3.40.190.10">
    <property type="entry name" value="Periplasmic binding protein-like II"/>
    <property type="match status" value="2"/>
</dbReference>
<comment type="caution">
    <text evidence="3">The sequence shown here is derived from an EMBL/GenBank/DDBJ whole genome shotgun (WGS) entry which is preliminary data.</text>
</comment>
<dbReference type="PANTHER" id="PTHR30006:SF2">
    <property type="entry name" value="ABC TRANSPORTER SUBSTRATE-BINDING PROTEIN"/>
    <property type="match status" value="1"/>
</dbReference>
<reference evidence="3 4" key="1">
    <citation type="journal article" date="2014" name="Int. J. Syst. Evol. Microbiol.">
        <title>Streptomyces hoynatensis sp. nov., isolated from deep marine sediment.</title>
        <authorList>
            <person name="Veyisoglu A."/>
            <person name="Sahin N."/>
        </authorList>
    </citation>
    <scope>NUCLEOTIDE SEQUENCE [LARGE SCALE GENOMIC DNA]</scope>
    <source>
        <strain evidence="3 4">KCTC 29097</strain>
    </source>
</reference>
<dbReference type="OrthoDB" id="5412681at2"/>
<keyword evidence="1 2" id="KW-0732">Signal</keyword>
<dbReference type="Pfam" id="PF13343">
    <property type="entry name" value="SBP_bac_6"/>
    <property type="match status" value="1"/>
</dbReference>
<dbReference type="CDD" id="cd13545">
    <property type="entry name" value="PBP2_TbpA"/>
    <property type="match status" value="1"/>
</dbReference>
<dbReference type="RefSeq" id="WP_120682966.1">
    <property type="nucleotide sequence ID" value="NZ_RBAL01000016.1"/>
</dbReference>
<dbReference type="AlphaFoldDB" id="A0A3A9YS04"/>
<dbReference type="NCBIfam" id="TIGR01254">
    <property type="entry name" value="sfuA"/>
    <property type="match status" value="1"/>
</dbReference>
<dbReference type="GO" id="GO:0030288">
    <property type="term" value="C:outer membrane-bounded periplasmic space"/>
    <property type="evidence" value="ECO:0007669"/>
    <property type="project" value="TreeGrafter"/>
</dbReference>
<keyword evidence="4" id="KW-1185">Reference proteome</keyword>
<evidence type="ECO:0000256" key="1">
    <source>
        <dbReference type="ARBA" id="ARBA00022729"/>
    </source>
</evidence>
<dbReference type="PROSITE" id="PS51257">
    <property type="entry name" value="PROKAR_LIPOPROTEIN"/>
    <property type="match status" value="1"/>
</dbReference>
<dbReference type="EMBL" id="RBAL01000016">
    <property type="protein sequence ID" value="RKN38770.1"/>
    <property type="molecule type" value="Genomic_DNA"/>
</dbReference>
<sequence>MKRIGSATSRTATAAGLALALGLLAACSGGGSGEGDGEEGGGSGGKDVTLVTHDSFLASDEVLAQFTEETGYEVHVVRGGDAGVMVNQAILSQGHPQGDVLFGVDNTLLSRALDADLFEPYEAAGLDAIPAEVQLDAEQHRVTPVDTGDICVNYDRAYFADHHLDPPASLDDLTDPAYADLLVVENAATSSPGLGFLLATVSAFGEDGWQDYWQRLADNGVEVVDSWETAYDERFSGAGHGDRPLVVSYASSPPAGVYYAGDDLPDQAPTGVSAGTCFRQVEFAGLLTGAGNPEGGRALIDFLLSRAFQEDMPLQMFVDPVLPEAQLPEVYTRYGETIEDPYRLDPGDIAEHREEWIDDWTSLVVR</sequence>
<feature type="chain" id="PRO_5039004875" evidence="2">
    <location>
        <begin position="26"/>
        <end position="366"/>
    </location>
</feature>
<accession>A0A3A9YS04</accession>
<evidence type="ECO:0000313" key="3">
    <source>
        <dbReference type="EMBL" id="RKN38770.1"/>
    </source>
</evidence>
<gene>
    <name evidence="3" type="ORF">D7294_23355</name>
</gene>
<dbReference type="SUPFAM" id="SSF53850">
    <property type="entry name" value="Periplasmic binding protein-like II"/>
    <property type="match status" value="1"/>
</dbReference>
<dbReference type="PANTHER" id="PTHR30006">
    <property type="entry name" value="THIAMINE-BINDING PERIPLASMIC PROTEIN-RELATED"/>
    <property type="match status" value="1"/>
</dbReference>